<dbReference type="Gene3D" id="3.30.70.100">
    <property type="match status" value="1"/>
</dbReference>
<evidence type="ECO:0000313" key="2">
    <source>
        <dbReference type="EMBL" id="OGH02698.1"/>
    </source>
</evidence>
<dbReference type="AlphaFoldDB" id="A0A1F6GX35"/>
<reference evidence="2 3" key="1">
    <citation type="journal article" date="2016" name="Nat. Commun.">
        <title>Thousands of microbial genomes shed light on interconnected biogeochemical processes in an aquifer system.</title>
        <authorList>
            <person name="Anantharaman K."/>
            <person name="Brown C.T."/>
            <person name="Hug L.A."/>
            <person name="Sharon I."/>
            <person name="Castelle C.J."/>
            <person name="Probst A.J."/>
            <person name="Thomas B.C."/>
            <person name="Singh A."/>
            <person name="Wilkins M.J."/>
            <person name="Karaoz U."/>
            <person name="Brodie E.L."/>
            <person name="Williams K.H."/>
            <person name="Hubbard S.S."/>
            <person name="Banfield J.F."/>
        </authorList>
    </citation>
    <scope>NUCLEOTIDE SEQUENCE [LARGE SCALE GENOMIC DNA]</scope>
</reference>
<comment type="caution">
    <text evidence="2">The sequence shown here is derived from an EMBL/GenBank/DDBJ whole genome shotgun (WGS) entry which is preliminary data.</text>
</comment>
<dbReference type="EMBL" id="MFNF01000021">
    <property type="protein sequence ID" value="OGH02698.1"/>
    <property type="molecule type" value="Genomic_DNA"/>
</dbReference>
<name>A0A1F6GX35_9PROT</name>
<dbReference type="PROSITE" id="PS50846">
    <property type="entry name" value="HMA_2"/>
    <property type="match status" value="1"/>
</dbReference>
<dbReference type="Proteomes" id="UP000177583">
    <property type="component" value="Unassembled WGS sequence"/>
</dbReference>
<dbReference type="InterPro" id="IPR036163">
    <property type="entry name" value="HMA_dom_sf"/>
</dbReference>
<dbReference type="SUPFAM" id="SSF55008">
    <property type="entry name" value="HMA, heavy metal-associated domain"/>
    <property type="match status" value="1"/>
</dbReference>
<evidence type="ECO:0000313" key="3">
    <source>
        <dbReference type="Proteomes" id="UP000177583"/>
    </source>
</evidence>
<gene>
    <name evidence="2" type="ORF">A2557_11485</name>
</gene>
<dbReference type="GO" id="GO:0046872">
    <property type="term" value="F:metal ion binding"/>
    <property type="evidence" value="ECO:0007669"/>
    <property type="project" value="InterPro"/>
</dbReference>
<dbReference type="Pfam" id="PF00403">
    <property type="entry name" value="HMA"/>
    <property type="match status" value="1"/>
</dbReference>
<accession>A0A1F6GX35</accession>
<feature type="domain" description="HMA" evidence="1">
    <location>
        <begin position="2"/>
        <end position="66"/>
    </location>
</feature>
<proteinExistence type="predicted"/>
<sequence length="70" mass="7461">MNQAVLQVQKMKCEGCSSKVEGIAREFGAKEAKVSLETKELTLGFEGSLDLRALAEKITQAGYPASTVVA</sequence>
<dbReference type="InterPro" id="IPR006121">
    <property type="entry name" value="HMA_dom"/>
</dbReference>
<protein>
    <recommendedName>
        <fullName evidence="1">HMA domain-containing protein</fullName>
    </recommendedName>
</protein>
<dbReference type="CDD" id="cd00371">
    <property type="entry name" value="HMA"/>
    <property type="match status" value="1"/>
</dbReference>
<organism evidence="2 3">
    <name type="scientific">Candidatus Lambdaproteobacteria bacterium RIFOXYD2_FULL_56_26</name>
    <dbReference type="NCBI Taxonomy" id="1817773"/>
    <lineage>
        <taxon>Bacteria</taxon>
        <taxon>Pseudomonadati</taxon>
        <taxon>Pseudomonadota</taxon>
        <taxon>Candidatus Lambdaproteobacteria</taxon>
    </lineage>
</organism>
<evidence type="ECO:0000259" key="1">
    <source>
        <dbReference type="PROSITE" id="PS50846"/>
    </source>
</evidence>